<protein>
    <submittedName>
        <fullName evidence="1">Uncharacterized protein</fullName>
    </submittedName>
</protein>
<gene>
    <name evidence="1" type="ORF">ANE_LOCUS3514</name>
</gene>
<evidence type="ECO:0000313" key="2">
    <source>
        <dbReference type="Proteomes" id="UP000489600"/>
    </source>
</evidence>
<comment type="caution">
    <text evidence="1">The sequence shown here is derived from an EMBL/GenBank/DDBJ whole genome shotgun (WGS) entry which is preliminary data.</text>
</comment>
<keyword evidence="2" id="KW-1185">Reference proteome</keyword>
<dbReference type="Proteomes" id="UP000489600">
    <property type="component" value="Unassembled WGS sequence"/>
</dbReference>
<sequence>MSATGENSCPNFLVFSMARRSVWMDVFSNCSPRVALVLTATSSPLWMIPSLAMTEPPDPPIPPDPPPLSCGITIDLPLHRRTLLLSSLKSVSSTSSLERPLPVHCALIPVSPEKVWAPRRYLYSYLITPKNLSNIELMFSGFKNLASSTIWLRSDLLSLYAMSLTILSSYVDVRYGLGFMSSFDSTLLVWFCSQWTRFRLSKSFASSSSLEERILPPSFLSRRGDRFSVSKPKNFSSFMERDLLSSMLMALVGRAMYDHDMVVGLKKVDFKSASLQNSASRSLMVWDLVVDILLVGCVLSEASDKVSRVSNVILGSYDFGSLLISKNGTTKSCISIDSIKLLSFYAVVFLWLL</sequence>
<reference evidence="1" key="1">
    <citation type="submission" date="2019-07" db="EMBL/GenBank/DDBJ databases">
        <authorList>
            <person name="Dittberner H."/>
        </authorList>
    </citation>
    <scope>NUCLEOTIDE SEQUENCE [LARGE SCALE GENOMIC DNA]</scope>
</reference>
<dbReference type="EMBL" id="CABITT030000001">
    <property type="protein sequence ID" value="VVA93069.1"/>
    <property type="molecule type" value="Genomic_DNA"/>
</dbReference>
<name>A0A565AWT2_9BRAS</name>
<dbReference type="AlphaFoldDB" id="A0A565AWT2"/>
<accession>A0A565AWT2</accession>
<dbReference type="OrthoDB" id="1121265at2759"/>
<proteinExistence type="predicted"/>
<organism evidence="1 2">
    <name type="scientific">Arabis nemorensis</name>
    <dbReference type="NCBI Taxonomy" id="586526"/>
    <lineage>
        <taxon>Eukaryota</taxon>
        <taxon>Viridiplantae</taxon>
        <taxon>Streptophyta</taxon>
        <taxon>Embryophyta</taxon>
        <taxon>Tracheophyta</taxon>
        <taxon>Spermatophyta</taxon>
        <taxon>Magnoliopsida</taxon>
        <taxon>eudicotyledons</taxon>
        <taxon>Gunneridae</taxon>
        <taxon>Pentapetalae</taxon>
        <taxon>rosids</taxon>
        <taxon>malvids</taxon>
        <taxon>Brassicales</taxon>
        <taxon>Brassicaceae</taxon>
        <taxon>Arabideae</taxon>
        <taxon>Arabis</taxon>
    </lineage>
</organism>
<evidence type="ECO:0000313" key="1">
    <source>
        <dbReference type="EMBL" id="VVA93069.1"/>
    </source>
</evidence>